<dbReference type="InterPro" id="IPR000868">
    <property type="entry name" value="Isochorismatase-like_dom"/>
</dbReference>
<sequence length="178" mass="19166">MLNTDNTVALVVDIQERLLPVLHESGDFVANSVKLLTGLRALDVPVLITEQYPKGLGVTAADVKTAAGDAPVFEKTRFSAYTDEVAAAIKAHHAENIVLLGCETHICVLQTVLALQLWGLNVYLPQECVASRTPANKKNGLRQCLAAGAVVSNIESVLFQLLRDAKHPAFKTISKLIV</sequence>
<dbReference type="RefSeq" id="WP_034334878.1">
    <property type="nucleotide sequence ID" value="NZ_CP091521.1"/>
</dbReference>
<dbReference type="PANTHER" id="PTHR14119">
    <property type="entry name" value="HYDROLASE"/>
    <property type="match status" value="1"/>
</dbReference>
<gene>
    <name evidence="2" type="ORF">LVJ77_11650</name>
</gene>
<evidence type="ECO:0000259" key="1">
    <source>
        <dbReference type="Pfam" id="PF00857"/>
    </source>
</evidence>
<evidence type="ECO:0000313" key="2">
    <source>
        <dbReference type="EMBL" id="UOP04788.1"/>
    </source>
</evidence>
<reference evidence="2" key="2">
    <citation type="submission" date="2024-09" db="EMBL/GenBank/DDBJ databases">
        <authorList>
            <person name="Veyrier F.J."/>
        </authorList>
    </citation>
    <scope>NUCLEOTIDE SEQUENCE</scope>
    <source>
        <strain evidence="2">17694</strain>
    </source>
</reference>
<name>A0A8T9MWH9_9NEIS</name>
<dbReference type="InterPro" id="IPR036380">
    <property type="entry name" value="Isochorismatase-like_sf"/>
</dbReference>
<organism evidence="2 3">
    <name type="scientific">Conchiformibius kuhniae</name>
    <dbReference type="NCBI Taxonomy" id="211502"/>
    <lineage>
        <taxon>Bacteria</taxon>
        <taxon>Pseudomonadati</taxon>
        <taxon>Pseudomonadota</taxon>
        <taxon>Betaproteobacteria</taxon>
        <taxon>Neisseriales</taxon>
        <taxon>Neisseriaceae</taxon>
        <taxon>Conchiformibius</taxon>
    </lineage>
</organism>
<feature type="domain" description="Isochorismatase-like" evidence="1">
    <location>
        <begin position="8"/>
        <end position="155"/>
    </location>
</feature>
<dbReference type="EMBL" id="CP091521">
    <property type="protein sequence ID" value="UOP04788.1"/>
    <property type="molecule type" value="Genomic_DNA"/>
</dbReference>
<dbReference type="KEGG" id="ckh:LVJ77_11650"/>
<dbReference type="AlphaFoldDB" id="A0A8T9MWH9"/>
<dbReference type="PANTHER" id="PTHR14119:SF3">
    <property type="entry name" value="ISOCHORISMATASE DOMAIN-CONTAINING PROTEIN 2"/>
    <property type="match status" value="1"/>
</dbReference>
<reference evidence="2" key="1">
    <citation type="journal article" date="2022" name="Res Sq">
        <title>Evolution of multicellular longitudinally dividing oral cavity symbionts (Neisseriaceae).</title>
        <authorList>
            <person name="Nyongesa S."/>
            <person name="Weber P."/>
            <person name="Bernet E."/>
            <person name="Pullido F."/>
            <person name="Nieckarz M."/>
            <person name="Delaby M."/>
            <person name="Nieves C."/>
            <person name="Viehboeck T."/>
            <person name="Krause N."/>
            <person name="Rivera-Millot A."/>
            <person name="Nakamura A."/>
            <person name="Vischer N."/>
            <person name="VanNieuwenhze M."/>
            <person name="Brun Y."/>
            <person name="Cava F."/>
            <person name="Bulgheresi S."/>
            <person name="Veyrier F."/>
        </authorList>
    </citation>
    <scope>NUCLEOTIDE SEQUENCE</scope>
    <source>
        <strain evidence="2">17694</strain>
    </source>
</reference>
<dbReference type="Pfam" id="PF00857">
    <property type="entry name" value="Isochorismatase"/>
    <property type="match status" value="1"/>
</dbReference>
<accession>A0A8T9MWH9</accession>
<keyword evidence="3" id="KW-1185">Reference proteome</keyword>
<dbReference type="Gene3D" id="3.40.50.850">
    <property type="entry name" value="Isochorismatase-like"/>
    <property type="match status" value="1"/>
</dbReference>
<proteinExistence type="predicted"/>
<dbReference type="Proteomes" id="UP000831534">
    <property type="component" value="Chromosome"/>
</dbReference>
<dbReference type="SUPFAM" id="SSF52499">
    <property type="entry name" value="Isochorismatase-like hydrolases"/>
    <property type="match status" value="1"/>
</dbReference>
<dbReference type="InterPro" id="IPR050993">
    <property type="entry name" value="Isochorismatase_domain"/>
</dbReference>
<evidence type="ECO:0000313" key="3">
    <source>
        <dbReference type="Proteomes" id="UP000831534"/>
    </source>
</evidence>
<protein>
    <submittedName>
        <fullName evidence="2">Isochorismatase family protein</fullName>
    </submittedName>
</protein>